<feature type="domain" description="C2H2-type" evidence="3">
    <location>
        <begin position="312"/>
        <end position="339"/>
    </location>
</feature>
<evidence type="ECO:0000313" key="4">
    <source>
        <dbReference type="EMBL" id="EEF34255.1"/>
    </source>
</evidence>
<dbReference type="InterPro" id="IPR013087">
    <property type="entry name" value="Znf_C2H2_type"/>
</dbReference>
<dbReference type="Proteomes" id="UP000008311">
    <property type="component" value="Unassembled WGS sequence"/>
</dbReference>
<dbReference type="PROSITE" id="PS50157">
    <property type="entry name" value="ZINC_FINGER_C2H2_2"/>
    <property type="match status" value="1"/>
</dbReference>
<dbReference type="AlphaFoldDB" id="B9SQ56"/>
<dbReference type="eggNOG" id="ENOG502S88C">
    <property type="taxonomic scope" value="Eukaryota"/>
</dbReference>
<keyword evidence="1" id="KW-0479">Metal-binding</keyword>
<accession>B9SQ56</accession>
<dbReference type="InParanoid" id="B9SQ56"/>
<sequence length="475" mass="53153">MAGNLNSFNPNSLDFGLINDAMDHFLLSLNSNLDQNNVNGSTFINSQLFGSNSIISVHQNNPTPQADHARVSHGQLGLSQRLSEVRRTYVAPHRVQVHSFIDYFPVQQQNQSICPQHEVTVTEIVRTTKFLTSTPKMEPLFTPNDIFHPHDQHNFQNHGLPISNILNHHSLIKSEPFYSPYPSLESNKNQMMNTYDGDMNGDLVQPLALTGQEHTNHLMMPKSPVQQFPHRHTNPPAINLHEIKVESDTNGNLLSHRKRADHMMTVKYLIQQLRRTHPNASNLQTNTADMGSSDTEDDGRTHSLPHEKYGPYTCPKCRNVFSVSQTFAAHMLTHYKNESSDQRKKRLAAKYKRKNLRLVYRRGGMTLLPESSKARGKSVNMVDNSNVRNEVQEGQGNAEATTSNFPVNSMIKGQGNAEATTSIFPVNSMIKGQGNAEATTSIFPVNSMIKGQGNAEATTGNFPVNSRIKQEPTTI</sequence>
<name>B9SQ56_RICCO</name>
<evidence type="ECO:0000259" key="3">
    <source>
        <dbReference type="PROSITE" id="PS50157"/>
    </source>
</evidence>
<feature type="region of interest" description="Disordered" evidence="2">
    <location>
        <begin position="454"/>
        <end position="475"/>
    </location>
</feature>
<dbReference type="Gene3D" id="3.30.160.60">
    <property type="entry name" value="Classic Zinc Finger"/>
    <property type="match status" value="1"/>
</dbReference>
<proteinExistence type="predicted"/>
<feature type="compositionally biased region" description="Polar residues" evidence="2">
    <location>
        <begin position="455"/>
        <end position="464"/>
    </location>
</feature>
<keyword evidence="1" id="KW-0862">Zinc</keyword>
<gene>
    <name evidence="4" type="ORF">RCOM_0146500</name>
</gene>
<organism evidence="4 5">
    <name type="scientific">Ricinus communis</name>
    <name type="common">Castor bean</name>
    <dbReference type="NCBI Taxonomy" id="3988"/>
    <lineage>
        <taxon>Eukaryota</taxon>
        <taxon>Viridiplantae</taxon>
        <taxon>Streptophyta</taxon>
        <taxon>Embryophyta</taxon>
        <taxon>Tracheophyta</taxon>
        <taxon>Spermatophyta</taxon>
        <taxon>Magnoliopsida</taxon>
        <taxon>eudicotyledons</taxon>
        <taxon>Gunneridae</taxon>
        <taxon>Pentapetalae</taxon>
        <taxon>rosids</taxon>
        <taxon>fabids</taxon>
        <taxon>Malpighiales</taxon>
        <taxon>Euphorbiaceae</taxon>
        <taxon>Acalyphoideae</taxon>
        <taxon>Acalypheae</taxon>
        <taxon>Ricinus</taxon>
    </lineage>
</organism>
<evidence type="ECO:0000313" key="5">
    <source>
        <dbReference type="Proteomes" id="UP000008311"/>
    </source>
</evidence>
<dbReference type="InterPro" id="IPR036236">
    <property type="entry name" value="Znf_C2H2_sf"/>
</dbReference>
<feature type="region of interest" description="Disordered" evidence="2">
    <location>
        <begin position="277"/>
        <end position="306"/>
    </location>
</feature>
<reference evidence="5" key="1">
    <citation type="journal article" date="2010" name="Nat. Biotechnol.">
        <title>Draft genome sequence of the oilseed species Ricinus communis.</title>
        <authorList>
            <person name="Chan A.P."/>
            <person name="Crabtree J."/>
            <person name="Zhao Q."/>
            <person name="Lorenzi H."/>
            <person name="Orvis J."/>
            <person name="Puiu D."/>
            <person name="Melake-Berhan A."/>
            <person name="Jones K.M."/>
            <person name="Redman J."/>
            <person name="Chen G."/>
            <person name="Cahoon E.B."/>
            <person name="Gedil M."/>
            <person name="Stanke M."/>
            <person name="Haas B.J."/>
            <person name="Wortman J.R."/>
            <person name="Fraser-Liggett C.M."/>
            <person name="Ravel J."/>
            <person name="Rabinowicz P.D."/>
        </authorList>
    </citation>
    <scope>NUCLEOTIDE SEQUENCE [LARGE SCALE GENOMIC DNA]</scope>
    <source>
        <strain evidence="5">cv. Hale</strain>
    </source>
</reference>
<dbReference type="GO" id="GO:0008270">
    <property type="term" value="F:zinc ion binding"/>
    <property type="evidence" value="ECO:0007669"/>
    <property type="project" value="UniProtKB-KW"/>
</dbReference>
<keyword evidence="5" id="KW-1185">Reference proteome</keyword>
<dbReference type="SUPFAM" id="SSF57667">
    <property type="entry name" value="beta-beta-alpha zinc fingers"/>
    <property type="match status" value="1"/>
</dbReference>
<evidence type="ECO:0000256" key="2">
    <source>
        <dbReference type="SAM" id="MobiDB-lite"/>
    </source>
</evidence>
<dbReference type="PROSITE" id="PS00028">
    <property type="entry name" value="ZINC_FINGER_C2H2_1"/>
    <property type="match status" value="1"/>
</dbReference>
<evidence type="ECO:0000256" key="1">
    <source>
        <dbReference type="PROSITE-ProRule" id="PRU00042"/>
    </source>
</evidence>
<keyword evidence="1" id="KW-0863">Zinc-finger</keyword>
<dbReference type="EMBL" id="EQ974077">
    <property type="protein sequence ID" value="EEF34255.1"/>
    <property type="molecule type" value="Genomic_DNA"/>
</dbReference>
<dbReference type="STRING" id="3988.B9SQ56"/>
<protein>
    <recommendedName>
        <fullName evidence="3">C2H2-type domain-containing protein</fullName>
    </recommendedName>
</protein>
<feature type="compositionally biased region" description="Polar residues" evidence="2">
    <location>
        <begin position="278"/>
        <end position="293"/>
    </location>
</feature>